<dbReference type="RefSeq" id="WP_144431852.1">
    <property type="nucleotide sequence ID" value="NZ_CXPG01000014.1"/>
</dbReference>
<evidence type="ECO:0000313" key="2">
    <source>
        <dbReference type="Proteomes" id="UP000048908"/>
    </source>
</evidence>
<accession>A0A0M6XNR4</accession>
<dbReference type="STRING" id="282197.SAMN04488517_101664"/>
<dbReference type="Proteomes" id="UP000048908">
    <property type="component" value="Unassembled WGS sequence"/>
</dbReference>
<gene>
    <name evidence="1" type="ORF">JAN5088_01501</name>
</gene>
<dbReference type="OrthoDB" id="6217368at2"/>
<dbReference type="EMBL" id="CXPG01000014">
    <property type="protein sequence ID" value="CTQ32729.1"/>
    <property type="molecule type" value="Genomic_DNA"/>
</dbReference>
<sequence>MSRRTPRIILHAGFPKCASTSIQVALSQERQPLAERGIYCFDRNMNIDPATAVGMPIWHVEAARKTGALLSAQIAEVVADAPHGDLPTVPETLILSAENLAGRDCPRLFLGLDDIFEVEVRLYFRPQAAWIVSAWKQFEIPRGKPLTTFVENCLHSGEPNFFAKAKAWQSALPESRVRVTPLIPEVLLGGRPESDFFSSFGADDILPGTPLHENASFDHSILHVLRSNPHLMEGRDVNQTYSAIVDAVPAEYRSVNIRMLDQETIRHIERRYRGENIALLSTFGDMELTDAARFHDRHFVTPSVDGESYTTATDGGINARAAQILSATLGNLDPADPISGLLRDLATAASAGSEVPT</sequence>
<dbReference type="SUPFAM" id="SSF52540">
    <property type="entry name" value="P-loop containing nucleoside triphosphate hydrolases"/>
    <property type="match status" value="1"/>
</dbReference>
<protein>
    <submittedName>
        <fullName evidence="1">Uncharacterized protein</fullName>
    </submittedName>
</protein>
<reference evidence="1 2" key="1">
    <citation type="submission" date="2015-07" db="EMBL/GenBank/DDBJ databases">
        <authorList>
            <person name="Noorani M."/>
        </authorList>
    </citation>
    <scope>NUCLEOTIDE SEQUENCE [LARGE SCALE GENOMIC DNA]</scope>
    <source>
        <strain evidence="1 2">CECT 5088</strain>
    </source>
</reference>
<dbReference type="AlphaFoldDB" id="A0A0M6XNR4"/>
<name>A0A0M6XNR4_9RHOB</name>
<dbReference type="InterPro" id="IPR027417">
    <property type="entry name" value="P-loop_NTPase"/>
</dbReference>
<evidence type="ECO:0000313" key="1">
    <source>
        <dbReference type="EMBL" id="CTQ32729.1"/>
    </source>
</evidence>
<keyword evidence="2" id="KW-1185">Reference proteome</keyword>
<organism evidence="1 2">
    <name type="scientific">Jannaschia rubra</name>
    <dbReference type="NCBI Taxonomy" id="282197"/>
    <lineage>
        <taxon>Bacteria</taxon>
        <taxon>Pseudomonadati</taxon>
        <taxon>Pseudomonadota</taxon>
        <taxon>Alphaproteobacteria</taxon>
        <taxon>Rhodobacterales</taxon>
        <taxon>Roseobacteraceae</taxon>
        <taxon>Jannaschia</taxon>
    </lineage>
</organism>
<proteinExistence type="predicted"/>